<feature type="transmembrane region" description="Helical" evidence="5">
    <location>
        <begin position="164"/>
        <end position="185"/>
    </location>
</feature>
<evidence type="ECO:0000313" key="8">
    <source>
        <dbReference type="Proteomes" id="UP000244855"/>
    </source>
</evidence>
<dbReference type="OrthoDB" id="2587356at2759"/>
<feature type="transmembrane region" description="Helical" evidence="5">
    <location>
        <begin position="366"/>
        <end position="390"/>
    </location>
</feature>
<evidence type="ECO:0000256" key="2">
    <source>
        <dbReference type="ARBA" id="ARBA00022692"/>
    </source>
</evidence>
<feature type="transmembrane region" description="Helical" evidence="5">
    <location>
        <begin position="503"/>
        <end position="522"/>
    </location>
</feature>
<name>A0A2V1DGS2_9PLEO</name>
<dbReference type="Pfam" id="PF07690">
    <property type="entry name" value="MFS_1"/>
    <property type="match status" value="1"/>
</dbReference>
<feature type="transmembrane region" description="Helical" evidence="5">
    <location>
        <begin position="96"/>
        <end position="118"/>
    </location>
</feature>
<dbReference type="InterPro" id="IPR036259">
    <property type="entry name" value="MFS_trans_sf"/>
</dbReference>
<organism evidence="7 8">
    <name type="scientific">Periconia macrospinosa</name>
    <dbReference type="NCBI Taxonomy" id="97972"/>
    <lineage>
        <taxon>Eukaryota</taxon>
        <taxon>Fungi</taxon>
        <taxon>Dikarya</taxon>
        <taxon>Ascomycota</taxon>
        <taxon>Pezizomycotina</taxon>
        <taxon>Dothideomycetes</taxon>
        <taxon>Pleosporomycetidae</taxon>
        <taxon>Pleosporales</taxon>
        <taxon>Massarineae</taxon>
        <taxon>Periconiaceae</taxon>
        <taxon>Periconia</taxon>
    </lineage>
</organism>
<feature type="transmembrane region" description="Helical" evidence="5">
    <location>
        <begin position="45"/>
        <end position="62"/>
    </location>
</feature>
<dbReference type="GO" id="GO:0022857">
    <property type="term" value="F:transmembrane transporter activity"/>
    <property type="evidence" value="ECO:0007669"/>
    <property type="project" value="InterPro"/>
</dbReference>
<dbReference type="SUPFAM" id="SSF103473">
    <property type="entry name" value="MFS general substrate transporter"/>
    <property type="match status" value="1"/>
</dbReference>
<evidence type="ECO:0000259" key="6">
    <source>
        <dbReference type="PROSITE" id="PS50850"/>
    </source>
</evidence>
<accession>A0A2V1DGS2</accession>
<feature type="transmembrane region" description="Helical" evidence="5">
    <location>
        <begin position="235"/>
        <end position="252"/>
    </location>
</feature>
<evidence type="ECO:0000256" key="1">
    <source>
        <dbReference type="ARBA" id="ARBA00004141"/>
    </source>
</evidence>
<sequence length="549" mass="58876">MGWRTWLVVFSTAFLALFAQIYTTVAAPSIIAFIVRDVGSPDLSIWVIQAPLLIQAALNPLLGRLSDVVSRKMLAIVPALLALAGSILSAKANGMVMLIGGGILYGTALATISIVQTIPAEILPRKYRALSNGISFLGGSTGALAGVFLSGYFSVHPNGWRNTFWVQAGLYALVIIFIFGFYWPVKRSEPVKKSWREILWDCDPIGATMFVAGSTGTLMALNWASGSYTWSNPRVYTTLVVGLVILLAFGLYEWKGRNDGLVAHVFFRAGRNFPLALFSMMIEGWIFYSAINNITPQMHLYLGWASDSLKISIRQLAYQIPSIVASLPIIWYSTKYKDVKTPNVIGFAMFLATASAYAAIRPEWKHAQLAIAFIGGTGQAAPLTLLISIVQFTAPHKFLSNATGLAFSIRAIGGAFGSAVLYTIINGTLRSDYGPHVAGAATGAGLAPDQIPAFMAVMAGGNGPPTLDELIAVMSKAVPSASVAAISAAQNASHEVYAKAYRMAWASIVPFAFLALASVSYLKSVKAFMTDTVEAPLEPESGEGDFEKQ</sequence>
<dbReference type="PANTHER" id="PTHR23501">
    <property type="entry name" value="MAJOR FACILITATOR SUPERFAMILY"/>
    <property type="match status" value="1"/>
</dbReference>
<evidence type="ECO:0000313" key="7">
    <source>
        <dbReference type="EMBL" id="PVH97231.1"/>
    </source>
</evidence>
<feature type="transmembrane region" description="Helical" evidence="5">
    <location>
        <begin position="344"/>
        <end position="360"/>
    </location>
</feature>
<feature type="transmembrane region" description="Helical" evidence="5">
    <location>
        <begin position="402"/>
        <end position="425"/>
    </location>
</feature>
<dbReference type="AlphaFoldDB" id="A0A2V1DGS2"/>
<dbReference type="PANTHER" id="PTHR23501:SF195">
    <property type="entry name" value="PEP5"/>
    <property type="match status" value="1"/>
</dbReference>
<feature type="transmembrane region" description="Helical" evidence="5">
    <location>
        <begin position="205"/>
        <end position="223"/>
    </location>
</feature>
<feature type="transmembrane region" description="Helical" evidence="5">
    <location>
        <begin position="311"/>
        <end position="332"/>
    </location>
</feature>
<dbReference type="Gene3D" id="1.20.1250.20">
    <property type="entry name" value="MFS general substrate transporter like domains"/>
    <property type="match status" value="1"/>
</dbReference>
<dbReference type="PROSITE" id="PS50850">
    <property type="entry name" value="MFS"/>
    <property type="match status" value="1"/>
</dbReference>
<keyword evidence="3 5" id="KW-1133">Transmembrane helix</keyword>
<keyword evidence="4 5" id="KW-0472">Membrane</keyword>
<dbReference type="InterPro" id="IPR011701">
    <property type="entry name" value="MFS"/>
</dbReference>
<feature type="transmembrane region" description="Helical" evidence="5">
    <location>
        <begin position="130"/>
        <end position="152"/>
    </location>
</feature>
<dbReference type="Proteomes" id="UP000244855">
    <property type="component" value="Unassembled WGS sequence"/>
</dbReference>
<comment type="subcellular location">
    <subcellularLocation>
        <location evidence="1">Membrane</location>
        <topology evidence="1">Multi-pass membrane protein</topology>
    </subcellularLocation>
</comment>
<evidence type="ECO:0000256" key="4">
    <source>
        <dbReference type="ARBA" id="ARBA00023136"/>
    </source>
</evidence>
<proteinExistence type="predicted"/>
<evidence type="ECO:0000256" key="3">
    <source>
        <dbReference type="ARBA" id="ARBA00022989"/>
    </source>
</evidence>
<feature type="transmembrane region" description="Helical" evidence="5">
    <location>
        <begin position="273"/>
        <end position="291"/>
    </location>
</feature>
<reference evidence="7 8" key="1">
    <citation type="journal article" date="2018" name="Sci. Rep.">
        <title>Comparative genomics provides insights into the lifestyle and reveals functional heterogeneity of dark septate endophytic fungi.</title>
        <authorList>
            <person name="Knapp D.G."/>
            <person name="Nemeth J.B."/>
            <person name="Barry K."/>
            <person name="Hainaut M."/>
            <person name="Henrissat B."/>
            <person name="Johnson J."/>
            <person name="Kuo A."/>
            <person name="Lim J.H.P."/>
            <person name="Lipzen A."/>
            <person name="Nolan M."/>
            <person name="Ohm R.A."/>
            <person name="Tamas L."/>
            <person name="Grigoriev I.V."/>
            <person name="Spatafora J.W."/>
            <person name="Nagy L.G."/>
            <person name="Kovacs G.M."/>
        </authorList>
    </citation>
    <scope>NUCLEOTIDE SEQUENCE [LARGE SCALE GENOMIC DNA]</scope>
    <source>
        <strain evidence="7 8">DSE2036</strain>
    </source>
</reference>
<dbReference type="InterPro" id="IPR020846">
    <property type="entry name" value="MFS_dom"/>
</dbReference>
<gene>
    <name evidence="7" type="ORF">DM02DRAFT_533658</name>
</gene>
<feature type="domain" description="Major facilitator superfamily (MFS) profile" evidence="6">
    <location>
        <begin position="9"/>
        <end position="461"/>
    </location>
</feature>
<dbReference type="GO" id="GO:0005886">
    <property type="term" value="C:plasma membrane"/>
    <property type="evidence" value="ECO:0007669"/>
    <property type="project" value="TreeGrafter"/>
</dbReference>
<keyword evidence="2 5" id="KW-0812">Transmembrane</keyword>
<protein>
    <submittedName>
        <fullName evidence="7">MFS general substrate transporter</fullName>
    </submittedName>
</protein>
<evidence type="ECO:0000256" key="5">
    <source>
        <dbReference type="SAM" id="Phobius"/>
    </source>
</evidence>
<feature type="transmembrane region" description="Helical" evidence="5">
    <location>
        <begin position="74"/>
        <end position="90"/>
    </location>
</feature>
<keyword evidence="8" id="KW-1185">Reference proteome</keyword>
<dbReference type="EMBL" id="KZ805442">
    <property type="protein sequence ID" value="PVH97231.1"/>
    <property type="molecule type" value="Genomic_DNA"/>
</dbReference>